<sequence length="159" mass="18375">MSYTTPPDIVTIPGTPKLPNTSRWDWICCACYKVNYLRRETTQYSECRFCQHERCRRCAISWKESTVSCDDDQHTSKPYEKTREDETDYTTPLEENRCNRCTMEQRERDEKTFKEEEAVSHASRLGRCEGRNSSASEKSARSEIGGIGIIGRMAGRLAI</sequence>
<feature type="compositionally biased region" description="Basic and acidic residues" evidence="1">
    <location>
        <begin position="71"/>
        <end position="84"/>
    </location>
</feature>
<reference evidence="3" key="1">
    <citation type="submission" date="2016-03" db="EMBL/GenBank/DDBJ databases">
        <authorList>
            <person name="Guldener U."/>
        </authorList>
    </citation>
    <scope>NUCLEOTIDE SEQUENCE [LARGE SCALE GENOMIC DNA]</scope>
    <source>
        <strain evidence="3">04CH-RAC-A.6.1</strain>
    </source>
</reference>
<evidence type="ECO:0000313" key="3">
    <source>
        <dbReference type="Proteomes" id="UP000178912"/>
    </source>
</evidence>
<gene>
    <name evidence="2" type="ORF">RAG0_13713</name>
</gene>
<accession>A0A1E1LE65</accession>
<dbReference type="EMBL" id="FJUX01000106">
    <property type="protein sequence ID" value="CZT08694.1"/>
    <property type="molecule type" value="Genomic_DNA"/>
</dbReference>
<dbReference type="Proteomes" id="UP000178912">
    <property type="component" value="Unassembled WGS sequence"/>
</dbReference>
<name>A0A1E1LE65_9HELO</name>
<organism evidence="2 3">
    <name type="scientific">Rhynchosporium agropyri</name>
    <dbReference type="NCBI Taxonomy" id="914238"/>
    <lineage>
        <taxon>Eukaryota</taxon>
        <taxon>Fungi</taxon>
        <taxon>Dikarya</taxon>
        <taxon>Ascomycota</taxon>
        <taxon>Pezizomycotina</taxon>
        <taxon>Leotiomycetes</taxon>
        <taxon>Helotiales</taxon>
        <taxon>Ploettnerulaceae</taxon>
        <taxon>Rhynchosporium</taxon>
    </lineage>
</organism>
<dbReference type="AlphaFoldDB" id="A0A1E1LE65"/>
<evidence type="ECO:0000313" key="2">
    <source>
        <dbReference type="EMBL" id="CZT08694.1"/>
    </source>
</evidence>
<evidence type="ECO:0000256" key="1">
    <source>
        <dbReference type="SAM" id="MobiDB-lite"/>
    </source>
</evidence>
<keyword evidence="3" id="KW-1185">Reference proteome</keyword>
<proteinExistence type="predicted"/>
<feature type="region of interest" description="Disordered" evidence="1">
    <location>
        <begin position="69"/>
        <end position="90"/>
    </location>
</feature>
<protein>
    <submittedName>
        <fullName evidence="2">Uncharacterized protein</fullName>
    </submittedName>
</protein>